<protein>
    <submittedName>
        <fullName evidence="2">Uncharacterized protein</fullName>
    </submittedName>
</protein>
<comment type="caution">
    <text evidence="2">The sequence shown here is derived from an EMBL/GenBank/DDBJ whole genome shotgun (WGS) entry which is preliminary data.</text>
</comment>
<feature type="region of interest" description="Disordered" evidence="1">
    <location>
        <begin position="726"/>
        <end position="745"/>
    </location>
</feature>
<gene>
    <name evidence="2" type="ORF">PCOR1329_LOCUS62635</name>
</gene>
<dbReference type="Proteomes" id="UP001189429">
    <property type="component" value="Unassembled WGS sequence"/>
</dbReference>
<feature type="region of interest" description="Disordered" evidence="1">
    <location>
        <begin position="81"/>
        <end position="108"/>
    </location>
</feature>
<feature type="region of interest" description="Disordered" evidence="1">
    <location>
        <begin position="1886"/>
        <end position="1923"/>
    </location>
</feature>
<dbReference type="EMBL" id="CAUYUJ010017920">
    <property type="protein sequence ID" value="CAK0879111.1"/>
    <property type="molecule type" value="Genomic_DNA"/>
</dbReference>
<evidence type="ECO:0000313" key="2">
    <source>
        <dbReference type="EMBL" id="CAK0879111.1"/>
    </source>
</evidence>
<evidence type="ECO:0000256" key="1">
    <source>
        <dbReference type="SAM" id="MobiDB-lite"/>
    </source>
</evidence>
<organism evidence="2 3">
    <name type="scientific">Prorocentrum cordatum</name>
    <dbReference type="NCBI Taxonomy" id="2364126"/>
    <lineage>
        <taxon>Eukaryota</taxon>
        <taxon>Sar</taxon>
        <taxon>Alveolata</taxon>
        <taxon>Dinophyceae</taxon>
        <taxon>Prorocentrales</taxon>
        <taxon>Prorocentraceae</taxon>
        <taxon>Prorocentrum</taxon>
    </lineage>
</organism>
<sequence length="2201" mass="236952">MLLALARVVTTTVVLRPGSYDKQRSGDGPTWDFLSHLTGMVGSAILSGSASCKEAMGRFLPASIKDALAVIFLAAKQDAAKGQSPDAPENAAGQRRREGLAGDAARQQDAARRAVRGVARLKVNGAEFDSQAQALQSTSDKTYDGEPVAQWRSNPLIPQVPPVELDSVVAVPLEESPGDVAAAGPADAAAAGAQDLEGNDVQACKESRYVSAFREEDTPAPAASAGALEVTALIKPLEELDATARRSVAKAAMSNLELPRGTAPLLSLFEWEVRAQARPSLWRCGDAGHLGPKRTGTHPQLLAHEWITCLCMREEMECILDTDEEKPHRVRENDDDPEVNRFAADWVSLRMFATLHFLTERRQSAFAFLKNGGMKWAEKVRHLTPDALAAAARVHAGGGGVAALASNADVPNVVRDALNIMQMAVADVVGTDGHRRLCRHEGVAYMAFCGCPLIFATPNIADKKQPLSVRLEGQEIPLDDRGIPGLRSDVTPKYRDMLRRVAQDPVGQTVCFELIMRLFFARVLGVRPECVGGRWRGVPPRKRCSWDLCTDGVARLGKWMKACVVAVESTCQSSVEVLPRRFGRAGQRLDPLPFSVIERDQSRFDGGSELGALREEKQAGAELAEDQETFLETEDRGSWLRPDLPLRGATGRELAPGEKAPPRASPYGMPIDAFAVGACPACRRRGLARQDAGAGEPAARGVVPTVCSDAPVAQSRQPGVGLATLAAGEEAPPSPPPPGTEESPEVWERLFSKDVRELAEETMARVRGESCCRYSGDKTAKICRRGFHCIVALADWRRRRQGGPLRNAMFAVRSSARGMQGRLLHFQPRPSECITNCAGAAAGRFNLGAQGLRRVSDPKAWLDVGEVFPRVGSQPKPGHMGECELGGADACVSRPEAPGWPLSWTDDCSPEEWRDILRQCLTEDAESEGAEDAGAAIASADQLELGAQAALSDGLNTGFYINSYTTNQRPSMEGVLVEMRRGLERLQAQRQAQQDNMKLELPQRGEMLFPIFHGHLAYASHCCWTVSIKKGVFSAAEAWRRERGRSLRRKTAQDGGRALVQCLGRGVDPCTLEGRREEKESGGQAVRVSPEGRRFPDTLAADEHDVATKVHGFKESPIYKEVAEVLLQSANGGGGCVAGGMGHQGADLTATGGCDSRESSSYGNGPCPIMAGASGGNPGGFTPVTPFAQQLQSQRQMGGPGPFTATASICKRMFDSDCFAGKGKFDSDGFVGKGKFDSDGFVASKGKFDSDGFTGKGKIDSDGFAGFTGKGKIDSDGFAGKGKINIDSDGLFGKGRIDSDDVTNNCGYGRIRISDNCGNGGYGDGIGGKGIAGQSYGQPVQCSIGQPSFVQVNFQQKGQVVGMAAAPVAGNEELIVRPVIGVEPHRARAGVCIATHYSGIGTAEIAASTIETFLRADGDVTGRGDPACWRLEVLLPSACWRHRYRLAAMKVEGGGGEETGRGQKKYSKKYSKQCRGCGLWWEESQMAVGMQFDYGCKNRVGPEKVAWFRGIRANDVKLQQVLIEYKQRVVSNPPRTPRSTTLQYLEEVVFSTAVIVETIGEMMTKKQYFHWAESVPGGKLTDTQAERQWAEWVTQIEEAGSTWPPRDSKGPAGERRIWCKTQDIMNIQNKQERRKIMQGSGKAVKDASEQQCKEMHKALALDHSNGAGMDIGTDLMEEGASMLAAGGADCFASKGIEIPDIDSLETAHAKEEDADICKDDVDEQDGADEPVEPYMKKRKFFDSDRQINKAKRAFEAAQESRVANQLWVAEKGKEVLKLIAESEKPVQDKLVVETKTSQNRVTFLSVALQGSSNDLLAQKQQFSSPEVQPVAEIHILAQTFNDCESQEDIKTVNEKIKQLREPIVDLASAVKVATREATTVRGQIMKPKPIKGKGKGKTGDGKGKGKAGKGVGQQLADPLPRSDGSPWMEFGFNHCVEIPQATKMTTDLTDYSVPHIICGPGLRKAFSDAGVRGILDSFVTEFASSDIRARCGRGARGCGEGDAAELADKLMRELIPGRMSARDFDDPVKSAMQVQTFCITAGVGKVKLSTENHCLASVRYHDSGNRKVVLASYVHVCGFLASDCNMPMCILPPPPGRASALFKSFDRSKCEAFCKKHTVHFGTLSPGVAFFTPAGKVIIESTTDATDVSGFVQRGLFKGDPAAALLFGKLREAFAAAKDPKGESAAAACEAAVSPSAASGA</sequence>
<feature type="region of interest" description="Disordered" evidence="1">
    <location>
        <begin position="632"/>
        <end position="666"/>
    </location>
</feature>
<keyword evidence="3" id="KW-1185">Reference proteome</keyword>
<accession>A0ABN9W3J2</accession>
<name>A0ABN9W3J2_9DINO</name>
<evidence type="ECO:0000313" key="3">
    <source>
        <dbReference type="Proteomes" id="UP001189429"/>
    </source>
</evidence>
<proteinExistence type="predicted"/>
<reference evidence="2" key="1">
    <citation type="submission" date="2023-10" db="EMBL/GenBank/DDBJ databases">
        <authorList>
            <person name="Chen Y."/>
            <person name="Shah S."/>
            <person name="Dougan E. K."/>
            <person name="Thang M."/>
            <person name="Chan C."/>
        </authorList>
    </citation>
    <scope>NUCLEOTIDE SEQUENCE [LARGE SCALE GENOMIC DNA]</scope>
</reference>